<sequence>MSTSGEDRSTDTMDLDVEAVWPTALIHCEKEDDEMRALTDQLAIASVGLGVKLADMLRNVELAFLPHPNYVASQPALNWTDRGALMDWLAWVHADMKLSAETLFCTVNMVDRFLSQRQVGRRKLRHLGVTCLSLASKTEEIMEPSSFKFAEYEGDCCPEDLERYQKYVKKTLGSEIRYPDPTRLLRQMCEGDEDAKAVGEFLMVISTVEHRLLRAPPSLVAAAAVWTAHVVLGKEERMPDLTHEYSWYTKAHMIATAEIMVDYVRRPIRHGAIWEKYATKKYRKASTIVRNWALAAWPEGTQVSLEDHRRG</sequence>
<evidence type="ECO:0000256" key="3">
    <source>
        <dbReference type="ARBA" id="ARBA00023306"/>
    </source>
</evidence>
<dbReference type="Gene3D" id="1.10.472.10">
    <property type="entry name" value="Cyclin-like"/>
    <property type="match status" value="2"/>
</dbReference>
<organism evidence="7 8">
    <name type="scientific">Heliocybe sulcata</name>
    <dbReference type="NCBI Taxonomy" id="5364"/>
    <lineage>
        <taxon>Eukaryota</taxon>
        <taxon>Fungi</taxon>
        <taxon>Dikarya</taxon>
        <taxon>Basidiomycota</taxon>
        <taxon>Agaricomycotina</taxon>
        <taxon>Agaricomycetes</taxon>
        <taxon>Gloeophyllales</taxon>
        <taxon>Gloeophyllaceae</taxon>
        <taxon>Heliocybe</taxon>
    </lineage>
</organism>
<dbReference type="Pfam" id="PF00134">
    <property type="entry name" value="Cyclin_N"/>
    <property type="match status" value="1"/>
</dbReference>
<gene>
    <name evidence="7" type="ORF">OE88DRAFT_1737047</name>
</gene>
<protein>
    <submittedName>
        <fullName evidence="7">Uncharacterized protein</fullName>
    </submittedName>
</protein>
<evidence type="ECO:0000313" key="8">
    <source>
        <dbReference type="Proteomes" id="UP000305948"/>
    </source>
</evidence>
<evidence type="ECO:0000256" key="1">
    <source>
        <dbReference type="ARBA" id="ARBA00022618"/>
    </source>
</evidence>
<keyword evidence="8" id="KW-1185">Reference proteome</keyword>
<dbReference type="PANTHER" id="PTHR10177">
    <property type="entry name" value="CYCLINS"/>
    <property type="match status" value="1"/>
</dbReference>
<dbReference type="Pfam" id="PF02984">
    <property type="entry name" value="Cyclin_C"/>
    <property type="match status" value="1"/>
</dbReference>
<keyword evidence="2 4" id="KW-0195">Cyclin</keyword>
<evidence type="ECO:0000313" key="7">
    <source>
        <dbReference type="EMBL" id="TFK49435.1"/>
    </source>
</evidence>
<reference evidence="7 8" key="1">
    <citation type="journal article" date="2019" name="Nat. Ecol. Evol.">
        <title>Megaphylogeny resolves global patterns of mushroom evolution.</title>
        <authorList>
            <person name="Varga T."/>
            <person name="Krizsan K."/>
            <person name="Foldi C."/>
            <person name="Dima B."/>
            <person name="Sanchez-Garcia M."/>
            <person name="Sanchez-Ramirez S."/>
            <person name="Szollosi G.J."/>
            <person name="Szarkandi J.G."/>
            <person name="Papp V."/>
            <person name="Albert L."/>
            <person name="Andreopoulos W."/>
            <person name="Angelini C."/>
            <person name="Antonin V."/>
            <person name="Barry K.W."/>
            <person name="Bougher N.L."/>
            <person name="Buchanan P."/>
            <person name="Buyck B."/>
            <person name="Bense V."/>
            <person name="Catcheside P."/>
            <person name="Chovatia M."/>
            <person name="Cooper J."/>
            <person name="Damon W."/>
            <person name="Desjardin D."/>
            <person name="Finy P."/>
            <person name="Geml J."/>
            <person name="Haridas S."/>
            <person name="Hughes K."/>
            <person name="Justo A."/>
            <person name="Karasinski D."/>
            <person name="Kautmanova I."/>
            <person name="Kiss B."/>
            <person name="Kocsube S."/>
            <person name="Kotiranta H."/>
            <person name="LaButti K.M."/>
            <person name="Lechner B.E."/>
            <person name="Liimatainen K."/>
            <person name="Lipzen A."/>
            <person name="Lukacs Z."/>
            <person name="Mihaltcheva S."/>
            <person name="Morgado L.N."/>
            <person name="Niskanen T."/>
            <person name="Noordeloos M.E."/>
            <person name="Ohm R.A."/>
            <person name="Ortiz-Santana B."/>
            <person name="Ovrebo C."/>
            <person name="Racz N."/>
            <person name="Riley R."/>
            <person name="Savchenko A."/>
            <person name="Shiryaev A."/>
            <person name="Soop K."/>
            <person name="Spirin V."/>
            <person name="Szebenyi C."/>
            <person name="Tomsovsky M."/>
            <person name="Tulloss R.E."/>
            <person name="Uehling J."/>
            <person name="Grigoriev I.V."/>
            <person name="Vagvolgyi C."/>
            <person name="Papp T."/>
            <person name="Martin F.M."/>
            <person name="Miettinen O."/>
            <person name="Hibbett D.S."/>
            <person name="Nagy L.G."/>
        </authorList>
    </citation>
    <scope>NUCLEOTIDE SEQUENCE [LARGE SCALE GENOMIC DNA]</scope>
    <source>
        <strain evidence="7 8">OMC1185</strain>
    </source>
</reference>
<evidence type="ECO:0000259" key="6">
    <source>
        <dbReference type="SMART" id="SM01332"/>
    </source>
</evidence>
<dbReference type="OrthoDB" id="5590282at2759"/>
<dbReference type="InterPro" id="IPR004367">
    <property type="entry name" value="Cyclin_C-dom"/>
</dbReference>
<feature type="domain" description="Cyclin-like" evidence="5">
    <location>
        <begin position="183"/>
        <end position="262"/>
    </location>
</feature>
<keyword evidence="3" id="KW-0131">Cell cycle</keyword>
<name>A0A5C3MX40_9AGAM</name>
<dbReference type="InterPro" id="IPR048258">
    <property type="entry name" value="Cyclins_cyclin-box"/>
</dbReference>
<evidence type="ECO:0000256" key="4">
    <source>
        <dbReference type="RuleBase" id="RU000383"/>
    </source>
</evidence>
<dbReference type="SUPFAM" id="SSF47954">
    <property type="entry name" value="Cyclin-like"/>
    <property type="match status" value="2"/>
</dbReference>
<dbReference type="SMART" id="SM01332">
    <property type="entry name" value="Cyclin_C"/>
    <property type="match status" value="1"/>
</dbReference>
<dbReference type="STRING" id="5364.A0A5C3MX40"/>
<dbReference type="EMBL" id="ML213516">
    <property type="protein sequence ID" value="TFK49435.1"/>
    <property type="molecule type" value="Genomic_DNA"/>
</dbReference>
<keyword evidence="1" id="KW-0132">Cell division</keyword>
<dbReference type="AlphaFoldDB" id="A0A5C3MX40"/>
<dbReference type="GO" id="GO:0051301">
    <property type="term" value="P:cell division"/>
    <property type="evidence" value="ECO:0007669"/>
    <property type="project" value="UniProtKB-KW"/>
</dbReference>
<accession>A0A5C3MX40</accession>
<dbReference type="PROSITE" id="PS00292">
    <property type="entry name" value="CYCLINS"/>
    <property type="match status" value="1"/>
</dbReference>
<feature type="domain" description="Cyclin C-terminal" evidence="6">
    <location>
        <begin position="179"/>
        <end position="291"/>
    </location>
</feature>
<dbReference type="Proteomes" id="UP000305948">
    <property type="component" value="Unassembled WGS sequence"/>
</dbReference>
<proteinExistence type="inferred from homology"/>
<dbReference type="InterPro" id="IPR036915">
    <property type="entry name" value="Cyclin-like_sf"/>
</dbReference>
<dbReference type="InterPro" id="IPR013763">
    <property type="entry name" value="Cyclin-like_dom"/>
</dbReference>
<dbReference type="InterPro" id="IPR006671">
    <property type="entry name" value="Cyclin_N"/>
</dbReference>
<dbReference type="SMART" id="SM00385">
    <property type="entry name" value="CYCLIN"/>
    <property type="match status" value="2"/>
</dbReference>
<feature type="domain" description="Cyclin-like" evidence="5">
    <location>
        <begin position="87"/>
        <end position="170"/>
    </location>
</feature>
<dbReference type="InterPro" id="IPR039361">
    <property type="entry name" value="Cyclin"/>
</dbReference>
<evidence type="ECO:0000256" key="2">
    <source>
        <dbReference type="ARBA" id="ARBA00023127"/>
    </source>
</evidence>
<evidence type="ECO:0000259" key="5">
    <source>
        <dbReference type="SMART" id="SM00385"/>
    </source>
</evidence>
<comment type="similarity">
    <text evidence="4">Belongs to the cyclin family.</text>
</comment>